<dbReference type="OrthoDB" id="3457164at2"/>
<dbReference type="SUPFAM" id="SSF51679">
    <property type="entry name" value="Bacterial luciferase-like"/>
    <property type="match status" value="1"/>
</dbReference>
<feature type="domain" description="Luciferase-like" evidence="2">
    <location>
        <begin position="14"/>
        <end position="325"/>
    </location>
</feature>
<protein>
    <submittedName>
        <fullName evidence="3">LLM class F420-dependent oxidoreductase</fullName>
    </submittedName>
</protein>
<organism evidence="3 4">
    <name type="scientific">Saccharopolyspora hirsuta</name>
    <dbReference type="NCBI Taxonomy" id="1837"/>
    <lineage>
        <taxon>Bacteria</taxon>
        <taxon>Bacillati</taxon>
        <taxon>Actinomycetota</taxon>
        <taxon>Actinomycetes</taxon>
        <taxon>Pseudonocardiales</taxon>
        <taxon>Pseudonocardiaceae</taxon>
        <taxon>Saccharopolyspora</taxon>
    </lineage>
</organism>
<dbReference type="InterPro" id="IPR036661">
    <property type="entry name" value="Luciferase-like_sf"/>
</dbReference>
<dbReference type="EMBL" id="VWPH01000020">
    <property type="protein sequence ID" value="KAA5825905.1"/>
    <property type="molecule type" value="Genomic_DNA"/>
</dbReference>
<dbReference type="Pfam" id="PF00296">
    <property type="entry name" value="Bac_luciferase"/>
    <property type="match status" value="1"/>
</dbReference>
<evidence type="ECO:0000259" key="2">
    <source>
        <dbReference type="Pfam" id="PF00296"/>
    </source>
</evidence>
<dbReference type="RefSeq" id="WP_150070700.1">
    <property type="nucleotide sequence ID" value="NZ_JBEPDJ010000013.1"/>
</dbReference>
<accession>A0A5M7BFF3</accession>
<keyword evidence="4" id="KW-1185">Reference proteome</keyword>
<dbReference type="InterPro" id="IPR050564">
    <property type="entry name" value="F420-G6PD/mer"/>
</dbReference>
<sequence length="347" mass="37198">MRIGLQLGYWGAAPPPNAEELVLEAEGAGFDSVFAAESWGSDAFTPLAWWGSRTRRVRLGTSVAQVAARTPASCAMHALTLDHLSGGRCVLGLGVSGPQVVEGWYGAPFAKPLARTREYVSIVRQVLAREAPVRNDGAHYRLPYDGPGSIGLGKPLRPITHPLRADLPIWLGAEGPRNVAQTAEIADGWIAVYYSPRVAGMYEDWLAEGFARPGARRSRAEFEVAATCQVVVTDDPAAERAKLKPSLALYIGGMGAPGMNFHAELFRRMDYGEVVDDVVRLFGEGRREEAVAAVPDEVVDDVAIIGDAEVVRTRVAEWEKAGVDTLLVGCRETGHIRSVSAALGLGG</sequence>
<dbReference type="NCBIfam" id="TIGR03559">
    <property type="entry name" value="F420_Rv3520c"/>
    <property type="match status" value="1"/>
</dbReference>
<dbReference type="Proteomes" id="UP000323946">
    <property type="component" value="Unassembled WGS sequence"/>
</dbReference>
<name>A0A5M7BFF3_SACHI</name>
<dbReference type="InterPro" id="IPR011251">
    <property type="entry name" value="Luciferase-like_dom"/>
</dbReference>
<dbReference type="InterPro" id="IPR019951">
    <property type="entry name" value="F420_OxRdatse_Rv3520c_pred"/>
</dbReference>
<evidence type="ECO:0000313" key="4">
    <source>
        <dbReference type="Proteomes" id="UP000323946"/>
    </source>
</evidence>
<gene>
    <name evidence="3" type="ORF">F1721_32650</name>
</gene>
<dbReference type="CDD" id="cd01097">
    <property type="entry name" value="Tetrahydromethanopterin_reductase"/>
    <property type="match status" value="1"/>
</dbReference>
<dbReference type="AlphaFoldDB" id="A0A5M7BFF3"/>
<evidence type="ECO:0000256" key="1">
    <source>
        <dbReference type="ARBA" id="ARBA00023002"/>
    </source>
</evidence>
<reference evidence="3 4" key="1">
    <citation type="submission" date="2019-09" db="EMBL/GenBank/DDBJ databases">
        <title>Draft genome sequence of the thermophilic Saccharopolyspora hirsuta VKM Ac-666T.</title>
        <authorList>
            <person name="Lobastova T.G."/>
            <person name="Fokina V."/>
            <person name="Bragin E.Y."/>
            <person name="Shtratnikova V.Y."/>
            <person name="Starodumova I.P."/>
            <person name="Tarlachkov S.V."/>
            <person name="Donova M.V."/>
        </authorList>
    </citation>
    <scope>NUCLEOTIDE SEQUENCE [LARGE SCALE GENOMIC DNA]</scope>
    <source>
        <strain evidence="3 4">VKM Ac-666</strain>
    </source>
</reference>
<dbReference type="SMR" id="A0A5M7BFF3"/>
<dbReference type="Gene3D" id="3.20.20.30">
    <property type="entry name" value="Luciferase-like domain"/>
    <property type="match status" value="1"/>
</dbReference>
<dbReference type="PANTHER" id="PTHR43244">
    <property type="match status" value="1"/>
</dbReference>
<comment type="caution">
    <text evidence="3">The sequence shown here is derived from an EMBL/GenBank/DDBJ whole genome shotgun (WGS) entry which is preliminary data.</text>
</comment>
<evidence type="ECO:0000313" key="3">
    <source>
        <dbReference type="EMBL" id="KAA5825905.1"/>
    </source>
</evidence>
<keyword evidence="1" id="KW-0560">Oxidoreductase</keyword>
<dbReference type="PANTHER" id="PTHR43244:SF1">
    <property type="entry name" value="5,10-METHYLENETETRAHYDROMETHANOPTERIN REDUCTASE"/>
    <property type="match status" value="1"/>
</dbReference>
<dbReference type="GO" id="GO:0016705">
    <property type="term" value="F:oxidoreductase activity, acting on paired donors, with incorporation or reduction of molecular oxygen"/>
    <property type="evidence" value="ECO:0007669"/>
    <property type="project" value="InterPro"/>
</dbReference>
<proteinExistence type="predicted"/>